<evidence type="ECO:0000256" key="8">
    <source>
        <dbReference type="HAMAP-Rule" id="MF_00917"/>
    </source>
</evidence>
<keyword evidence="3 8" id="KW-0479">Metal-binding</keyword>
<protein>
    <recommendedName>
        <fullName evidence="8">7-carboxy-7-deazaguanine synthase</fullName>
        <shortName evidence="8">CDG synthase</shortName>
        <ecNumber evidence="8">4.3.99.3</ecNumber>
    </recommendedName>
    <alternativeName>
        <fullName evidence="8">Queuosine biosynthesis protein QueE</fullName>
    </alternativeName>
</protein>
<dbReference type="GO" id="GO:0016840">
    <property type="term" value="F:carbon-nitrogen lyase activity"/>
    <property type="evidence" value="ECO:0007669"/>
    <property type="project" value="UniProtKB-UniRule"/>
</dbReference>
<feature type="binding site" evidence="8">
    <location>
        <begin position="79"/>
        <end position="81"/>
    </location>
    <ligand>
        <name>S-adenosyl-L-methionine</name>
        <dbReference type="ChEBI" id="CHEBI:59789"/>
    </ligand>
</feature>
<evidence type="ECO:0000256" key="4">
    <source>
        <dbReference type="ARBA" id="ARBA00022842"/>
    </source>
</evidence>
<dbReference type="InterPro" id="IPR024924">
    <property type="entry name" value="7-CO-7-deazaguanine_synth-like"/>
</dbReference>
<comment type="cofactor">
    <cofactor evidence="8">
        <name>S-adenosyl-L-methionine</name>
        <dbReference type="ChEBI" id="CHEBI:59789"/>
    </cofactor>
    <text evidence="8">Binds 1 S-adenosyl-L-methionine per subunit.</text>
</comment>
<evidence type="ECO:0000256" key="7">
    <source>
        <dbReference type="ARBA" id="ARBA00023239"/>
    </source>
</evidence>
<dbReference type="Gene3D" id="3.20.20.70">
    <property type="entry name" value="Aldolase class I"/>
    <property type="match status" value="1"/>
</dbReference>
<dbReference type="GO" id="GO:0000287">
    <property type="term" value="F:magnesium ion binding"/>
    <property type="evidence" value="ECO:0007669"/>
    <property type="project" value="UniProtKB-UniRule"/>
</dbReference>
<dbReference type="SUPFAM" id="SSF102114">
    <property type="entry name" value="Radical SAM enzymes"/>
    <property type="match status" value="1"/>
</dbReference>
<comment type="catalytic activity">
    <reaction evidence="8">
        <text>6-carboxy-5,6,7,8-tetrahydropterin + H(+) = 7-carboxy-7-carbaguanine + NH4(+)</text>
        <dbReference type="Rhea" id="RHEA:27974"/>
        <dbReference type="ChEBI" id="CHEBI:15378"/>
        <dbReference type="ChEBI" id="CHEBI:28938"/>
        <dbReference type="ChEBI" id="CHEBI:61032"/>
        <dbReference type="ChEBI" id="CHEBI:61036"/>
        <dbReference type="EC" id="4.3.99.3"/>
    </reaction>
</comment>
<evidence type="ECO:0000256" key="3">
    <source>
        <dbReference type="ARBA" id="ARBA00022723"/>
    </source>
</evidence>
<keyword evidence="6 8" id="KW-0411">Iron-sulfur</keyword>
<comment type="cofactor">
    <cofactor evidence="8">
        <name>Mg(2+)</name>
        <dbReference type="ChEBI" id="CHEBI:18420"/>
    </cofactor>
</comment>
<dbReference type="InterPro" id="IPR058240">
    <property type="entry name" value="rSAM_sf"/>
</dbReference>
<dbReference type="PIRSF" id="PIRSF000370">
    <property type="entry name" value="QueE"/>
    <property type="match status" value="1"/>
</dbReference>
<dbReference type="RefSeq" id="WP_406700234.1">
    <property type="nucleotide sequence ID" value="NZ_CP155447.1"/>
</dbReference>
<dbReference type="InterPro" id="IPR007197">
    <property type="entry name" value="rSAM"/>
</dbReference>
<feature type="binding site" evidence="8">
    <location>
        <position position="82"/>
    </location>
    <ligand>
        <name>Mg(2+)</name>
        <dbReference type="ChEBI" id="CHEBI:18420"/>
    </ligand>
</feature>
<evidence type="ECO:0000259" key="9">
    <source>
        <dbReference type="PROSITE" id="PS51918"/>
    </source>
</evidence>
<keyword evidence="1 8" id="KW-0004">4Fe-4S</keyword>
<dbReference type="GO" id="GO:0051539">
    <property type="term" value="F:4 iron, 4 sulfur cluster binding"/>
    <property type="evidence" value="ECO:0007669"/>
    <property type="project" value="UniProtKB-UniRule"/>
</dbReference>
<feature type="binding site" evidence="8">
    <location>
        <position position="112"/>
    </location>
    <ligand>
        <name>substrate</name>
    </ligand>
</feature>
<dbReference type="CDD" id="cd01335">
    <property type="entry name" value="Radical_SAM"/>
    <property type="match status" value="1"/>
</dbReference>
<accession>A0AAU7CR43</accession>
<sequence>MSRTLVTINDTSFPIAPLGPVTAAPSIALHPQRLRPLQGKPAGSLVIHEIYRSLQGESTFTGLPCVFIRLTACNLRCVYCDTPHAFTEGNVLSLDEVVERTLALGDPLVELTGGEPLLQPEVIPLMVRLADAGRTVLLETSGSLDIGPVDRRVHVILDLKTPGSGEEDANLWSNIPLIKPTDEIKFVLCDRADFEWAVAQTRAHRLTERCPVLFSGCFGKVDPTELAAWILETRLPIRLQLQQHKILWHPAARGV</sequence>
<keyword evidence="2 8" id="KW-0949">S-adenosyl-L-methionine</keyword>
<evidence type="ECO:0000256" key="1">
    <source>
        <dbReference type="ARBA" id="ARBA00022485"/>
    </source>
</evidence>
<comment type="cofactor">
    <cofactor evidence="8">
        <name>[4Fe-4S] cluster</name>
        <dbReference type="ChEBI" id="CHEBI:49883"/>
    </cofactor>
    <text evidence="8">Binds 1 [4Fe-4S] cluster. The cluster is coordinated with 3 cysteines and an exchangeable S-adenosyl-L-methionine.</text>
</comment>
<dbReference type="PANTHER" id="PTHR42836">
    <property type="entry name" value="7-CARBOXY-7-DEAZAGUANINE SYNTHASE"/>
    <property type="match status" value="1"/>
</dbReference>
<comment type="function">
    <text evidence="8">Catalyzes the complex heterocyclic radical-mediated conversion of 6-carboxy-5,6,7,8-tetrahydropterin (CPH4) to 7-carboxy-7-deazaguanine (CDG), a step common to the biosynthetic pathways of all 7-deazapurine-containing compounds.</text>
</comment>
<dbReference type="EMBL" id="CP155447">
    <property type="protein sequence ID" value="XBH07397.1"/>
    <property type="molecule type" value="Genomic_DNA"/>
</dbReference>
<keyword evidence="4 8" id="KW-0460">Magnesium</keyword>
<feature type="binding site" evidence="8">
    <location>
        <position position="69"/>
    </location>
    <ligand>
        <name>substrate</name>
    </ligand>
</feature>
<dbReference type="Pfam" id="PF04055">
    <property type="entry name" value="Radical_SAM"/>
    <property type="match status" value="1"/>
</dbReference>
<dbReference type="PROSITE" id="PS51918">
    <property type="entry name" value="RADICAL_SAM"/>
    <property type="match status" value="1"/>
</dbReference>
<evidence type="ECO:0000313" key="10">
    <source>
        <dbReference type="EMBL" id="XBH07397.1"/>
    </source>
</evidence>
<evidence type="ECO:0000256" key="6">
    <source>
        <dbReference type="ARBA" id="ARBA00023014"/>
    </source>
</evidence>
<dbReference type="SFLD" id="SFLDS00029">
    <property type="entry name" value="Radical_SAM"/>
    <property type="match status" value="1"/>
</dbReference>
<feature type="binding site" evidence="8">
    <location>
        <begin position="54"/>
        <end position="56"/>
    </location>
    <ligand>
        <name>substrate</name>
    </ligand>
</feature>
<keyword evidence="7 8" id="KW-0456">Lyase</keyword>
<dbReference type="EC" id="4.3.99.3" evidence="8"/>
<name>A0AAU7CR43_9BACT</name>
<keyword evidence="8" id="KW-0671">Queuosine biosynthesis</keyword>
<comment type="pathway">
    <text evidence="8">Purine metabolism; 7-cyano-7-deazaguanine biosynthesis.</text>
</comment>
<feature type="binding site" evidence="8">
    <location>
        <position position="80"/>
    </location>
    <ligand>
        <name>[4Fe-4S] cluster</name>
        <dbReference type="ChEBI" id="CHEBI:49883"/>
        <note>4Fe-4S-S-AdoMet</note>
    </ligand>
</feature>
<evidence type="ECO:0000256" key="5">
    <source>
        <dbReference type="ARBA" id="ARBA00023004"/>
    </source>
</evidence>
<dbReference type="AlphaFoldDB" id="A0AAU7CR43"/>
<dbReference type="GO" id="GO:1904047">
    <property type="term" value="F:S-adenosyl-L-methionine binding"/>
    <property type="evidence" value="ECO:0007669"/>
    <property type="project" value="UniProtKB-UniRule"/>
</dbReference>
<feature type="binding site" evidence="8">
    <location>
        <position position="77"/>
    </location>
    <ligand>
        <name>[4Fe-4S] cluster</name>
        <dbReference type="ChEBI" id="CHEBI:49883"/>
        <note>4Fe-4S-S-AdoMet</note>
    </ligand>
</feature>
<proteinExistence type="inferred from homology"/>
<dbReference type="PANTHER" id="PTHR42836:SF1">
    <property type="entry name" value="7-CARBOXY-7-DEAZAGUANINE SYNTHASE"/>
    <property type="match status" value="1"/>
</dbReference>
<organism evidence="10">
    <name type="scientific">Singulisphaera sp. Ch08</name>
    <dbReference type="NCBI Taxonomy" id="3120278"/>
    <lineage>
        <taxon>Bacteria</taxon>
        <taxon>Pseudomonadati</taxon>
        <taxon>Planctomycetota</taxon>
        <taxon>Planctomycetia</taxon>
        <taxon>Isosphaerales</taxon>
        <taxon>Isosphaeraceae</taxon>
        <taxon>Singulisphaera</taxon>
    </lineage>
</organism>
<reference evidence="10" key="1">
    <citation type="submission" date="2024-05" db="EMBL/GenBank/DDBJ databases">
        <title>Planctomycetes of the genus Singulisphaera possess chitinolytic capabilities.</title>
        <authorList>
            <person name="Ivanova A."/>
        </authorList>
    </citation>
    <scope>NUCLEOTIDE SEQUENCE</scope>
    <source>
        <strain evidence="10">Ch08T</strain>
    </source>
</reference>
<comment type="similarity">
    <text evidence="8">Belongs to the radical SAM superfamily. 7-carboxy-7-deazaguanine synthase family.</text>
</comment>
<evidence type="ECO:0000256" key="2">
    <source>
        <dbReference type="ARBA" id="ARBA00022691"/>
    </source>
</evidence>
<feature type="binding site" evidence="8">
    <location>
        <position position="73"/>
    </location>
    <ligand>
        <name>[4Fe-4S] cluster</name>
        <dbReference type="ChEBI" id="CHEBI:49883"/>
        <note>4Fe-4S-S-AdoMet</note>
    </ligand>
</feature>
<comment type="caution">
    <text evidence="8">Lacks conserved residue(s) required for the propagation of feature annotation.</text>
</comment>
<dbReference type="InterPro" id="IPR013785">
    <property type="entry name" value="Aldolase_TIM"/>
</dbReference>
<feature type="domain" description="Radical SAM core" evidence="9">
    <location>
        <begin position="60"/>
        <end position="250"/>
    </location>
</feature>
<feature type="binding site" evidence="8">
    <location>
        <position position="114"/>
    </location>
    <ligand>
        <name>S-adenosyl-L-methionine</name>
        <dbReference type="ChEBI" id="CHEBI:59789"/>
    </ligand>
</feature>
<dbReference type="HAMAP" id="MF_00917">
    <property type="entry name" value="QueE"/>
    <property type="match status" value="1"/>
</dbReference>
<comment type="subunit">
    <text evidence="8">Homodimer.</text>
</comment>
<dbReference type="GO" id="GO:0008616">
    <property type="term" value="P:tRNA queuosine(34) biosynthetic process"/>
    <property type="evidence" value="ECO:0007669"/>
    <property type="project" value="UniProtKB-UniRule"/>
</dbReference>
<keyword evidence="5 8" id="KW-0408">Iron</keyword>
<gene>
    <name evidence="8" type="primary">queE</name>
    <name evidence="10" type="ORF">V5E97_15535</name>
</gene>